<evidence type="ECO:0000313" key="9">
    <source>
        <dbReference type="Proteomes" id="UP000279859"/>
    </source>
</evidence>
<protein>
    <submittedName>
        <fullName evidence="8">PLDc_N domain-containing protein</fullName>
    </submittedName>
</protein>
<feature type="domain" description="Cardiolipin synthase N-terminal" evidence="7">
    <location>
        <begin position="39"/>
        <end position="66"/>
    </location>
</feature>
<dbReference type="Proteomes" id="UP000279859">
    <property type="component" value="Unassembled WGS sequence"/>
</dbReference>
<evidence type="ECO:0000256" key="3">
    <source>
        <dbReference type="ARBA" id="ARBA00022692"/>
    </source>
</evidence>
<keyword evidence="9" id="KW-1185">Reference proteome</keyword>
<comment type="caution">
    <text evidence="8">The sequence shown here is derived from an EMBL/GenBank/DDBJ whole genome shotgun (WGS) entry which is preliminary data.</text>
</comment>
<feature type="transmembrane region" description="Helical" evidence="6">
    <location>
        <begin position="44"/>
        <end position="64"/>
    </location>
</feature>
<dbReference type="Pfam" id="PF13396">
    <property type="entry name" value="PLDc_N"/>
    <property type="match status" value="1"/>
</dbReference>
<proteinExistence type="predicted"/>
<evidence type="ECO:0000256" key="2">
    <source>
        <dbReference type="ARBA" id="ARBA00022475"/>
    </source>
</evidence>
<dbReference type="GO" id="GO:0005886">
    <property type="term" value="C:plasma membrane"/>
    <property type="evidence" value="ECO:0007669"/>
    <property type="project" value="UniProtKB-SubCell"/>
</dbReference>
<keyword evidence="5 6" id="KW-0472">Membrane</keyword>
<evidence type="ECO:0000256" key="6">
    <source>
        <dbReference type="SAM" id="Phobius"/>
    </source>
</evidence>
<reference evidence="8 9" key="1">
    <citation type="submission" date="2018-11" db="EMBL/GenBank/DDBJ databases">
        <title>Cryobacterium sp. nov., isolated from rhizosphere soil of lettuce.</title>
        <authorList>
            <person name="Wang Y."/>
        </authorList>
    </citation>
    <scope>NUCLEOTIDE SEQUENCE [LARGE SCALE GENOMIC DNA]</scope>
    <source>
        <strain evidence="8 9">NEAU-85</strain>
    </source>
</reference>
<evidence type="ECO:0000313" key="8">
    <source>
        <dbReference type="EMBL" id="RNE63704.1"/>
    </source>
</evidence>
<sequence length="78" mass="8665">MESYLELLRASDELDRCDVRSAWLAVPCHTTILAATALSETEKAVWVIVIVLAPLLGSIAWYVAGPHPFGIRLTHSYR</sequence>
<dbReference type="RefSeq" id="WP_123045581.1">
    <property type="nucleotide sequence ID" value="NZ_RDSR01000008.1"/>
</dbReference>
<comment type="subcellular location">
    <subcellularLocation>
        <location evidence="1">Cell membrane</location>
        <topology evidence="1">Multi-pass membrane protein</topology>
    </subcellularLocation>
</comment>
<keyword evidence="3 6" id="KW-0812">Transmembrane</keyword>
<evidence type="ECO:0000256" key="4">
    <source>
        <dbReference type="ARBA" id="ARBA00022989"/>
    </source>
</evidence>
<keyword evidence="2" id="KW-1003">Cell membrane</keyword>
<keyword evidence="4 6" id="KW-1133">Transmembrane helix</keyword>
<organism evidence="8 9">
    <name type="scientific">Cryobacterium tepidiphilum</name>
    <dbReference type="NCBI Taxonomy" id="2486026"/>
    <lineage>
        <taxon>Bacteria</taxon>
        <taxon>Bacillati</taxon>
        <taxon>Actinomycetota</taxon>
        <taxon>Actinomycetes</taxon>
        <taxon>Micrococcales</taxon>
        <taxon>Microbacteriaceae</taxon>
        <taxon>Cryobacterium</taxon>
    </lineage>
</organism>
<dbReference type="InterPro" id="IPR027379">
    <property type="entry name" value="CLS_N"/>
</dbReference>
<evidence type="ECO:0000256" key="5">
    <source>
        <dbReference type="ARBA" id="ARBA00023136"/>
    </source>
</evidence>
<dbReference type="AlphaFoldDB" id="A0A3M8LG83"/>
<dbReference type="EMBL" id="RDSR01000008">
    <property type="protein sequence ID" value="RNE63704.1"/>
    <property type="molecule type" value="Genomic_DNA"/>
</dbReference>
<accession>A0A3M8LG83</accession>
<evidence type="ECO:0000256" key="1">
    <source>
        <dbReference type="ARBA" id="ARBA00004651"/>
    </source>
</evidence>
<gene>
    <name evidence="8" type="ORF">EEJ31_06590</name>
</gene>
<name>A0A3M8LG83_9MICO</name>
<evidence type="ECO:0000259" key="7">
    <source>
        <dbReference type="Pfam" id="PF13396"/>
    </source>
</evidence>